<dbReference type="InterPro" id="IPR013655">
    <property type="entry name" value="PAS_fold_3"/>
</dbReference>
<comment type="subcellular location">
    <subcellularLocation>
        <location evidence="1">Cell membrane</location>
        <topology evidence="1">Multi-pass membrane protein</topology>
    </subcellularLocation>
</comment>
<reference evidence="11 12" key="1">
    <citation type="submission" date="2020-10" db="EMBL/GenBank/DDBJ databases">
        <title>The genome sequence of Chitinilyticum litopenaei 4Y14.</title>
        <authorList>
            <person name="Liu Y."/>
        </authorList>
    </citation>
    <scope>NUCLEOTIDE SEQUENCE [LARGE SCALE GENOMIC DNA]</scope>
    <source>
        <strain evidence="11 12">4Y14</strain>
    </source>
</reference>
<dbReference type="FunFam" id="3.20.20.450:FF:000001">
    <property type="entry name" value="Cyclic di-GMP phosphodiesterase yahA"/>
    <property type="match status" value="1"/>
</dbReference>
<dbReference type="CDD" id="cd00130">
    <property type="entry name" value="PAS"/>
    <property type="match status" value="2"/>
</dbReference>
<feature type="transmembrane region" description="Helical" evidence="6">
    <location>
        <begin position="23"/>
        <end position="44"/>
    </location>
</feature>
<proteinExistence type="predicted"/>
<dbReference type="SUPFAM" id="SSF55073">
    <property type="entry name" value="Nucleotide cyclase"/>
    <property type="match status" value="1"/>
</dbReference>
<dbReference type="InterPro" id="IPR035919">
    <property type="entry name" value="EAL_sf"/>
</dbReference>
<dbReference type="Gene3D" id="3.20.20.450">
    <property type="entry name" value="EAL domain"/>
    <property type="match status" value="1"/>
</dbReference>
<keyword evidence="5 6" id="KW-0472">Membrane</keyword>
<gene>
    <name evidence="11" type="ORF">INR99_14040</name>
</gene>
<evidence type="ECO:0000256" key="4">
    <source>
        <dbReference type="ARBA" id="ARBA00022989"/>
    </source>
</evidence>
<feature type="domain" description="GGDEF" evidence="10">
    <location>
        <begin position="618"/>
        <end position="751"/>
    </location>
</feature>
<dbReference type="SMART" id="SM00052">
    <property type="entry name" value="EAL"/>
    <property type="match status" value="1"/>
</dbReference>
<dbReference type="EMBL" id="JADFUA010000010">
    <property type="protein sequence ID" value="MBE9610457.1"/>
    <property type="molecule type" value="Genomic_DNA"/>
</dbReference>
<evidence type="ECO:0000256" key="5">
    <source>
        <dbReference type="ARBA" id="ARBA00023136"/>
    </source>
</evidence>
<evidence type="ECO:0000313" key="12">
    <source>
        <dbReference type="Proteomes" id="UP000604481"/>
    </source>
</evidence>
<feature type="domain" description="PAS" evidence="7">
    <location>
        <begin position="351"/>
        <end position="391"/>
    </location>
</feature>
<keyword evidence="12" id="KW-1185">Reference proteome</keyword>
<dbReference type="Pfam" id="PF02743">
    <property type="entry name" value="dCache_1"/>
    <property type="match status" value="1"/>
</dbReference>
<dbReference type="AlphaFoldDB" id="A0A8J7FLU2"/>
<evidence type="ECO:0000259" key="7">
    <source>
        <dbReference type="PROSITE" id="PS50112"/>
    </source>
</evidence>
<dbReference type="SMART" id="SM00267">
    <property type="entry name" value="GGDEF"/>
    <property type="match status" value="1"/>
</dbReference>
<evidence type="ECO:0000256" key="1">
    <source>
        <dbReference type="ARBA" id="ARBA00004651"/>
    </source>
</evidence>
<protein>
    <submittedName>
        <fullName evidence="11">EAL domain-containing protein</fullName>
    </submittedName>
</protein>
<evidence type="ECO:0000256" key="2">
    <source>
        <dbReference type="ARBA" id="ARBA00022475"/>
    </source>
</evidence>
<evidence type="ECO:0000313" key="11">
    <source>
        <dbReference type="EMBL" id="MBE9610457.1"/>
    </source>
</evidence>
<dbReference type="PROSITE" id="PS50883">
    <property type="entry name" value="EAL"/>
    <property type="match status" value="1"/>
</dbReference>
<dbReference type="NCBIfam" id="TIGR00229">
    <property type="entry name" value="sensory_box"/>
    <property type="match status" value="2"/>
</dbReference>
<dbReference type="SUPFAM" id="SSF55785">
    <property type="entry name" value="PYP-like sensor domain (PAS domain)"/>
    <property type="match status" value="2"/>
</dbReference>
<comment type="caution">
    <text evidence="11">The sequence shown here is derived from an EMBL/GenBank/DDBJ whole genome shotgun (WGS) entry which is preliminary data.</text>
</comment>
<dbReference type="CDD" id="cd01949">
    <property type="entry name" value="GGDEF"/>
    <property type="match status" value="1"/>
</dbReference>
<dbReference type="PROSITE" id="PS50113">
    <property type="entry name" value="PAC"/>
    <property type="match status" value="1"/>
</dbReference>
<dbReference type="GO" id="GO:0005886">
    <property type="term" value="C:plasma membrane"/>
    <property type="evidence" value="ECO:0007669"/>
    <property type="project" value="UniProtKB-SubCell"/>
</dbReference>
<evidence type="ECO:0000259" key="9">
    <source>
        <dbReference type="PROSITE" id="PS50883"/>
    </source>
</evidence>
<name>A0A8J7FLU2_9NEIS</name>
<evidence type="ECO:0000259" key="10">
    <source>
        <dbReference type="PROSITE" id="PS50887"/>
    </source>
</evidence>
<sequence>MPTALTNNHRDDHRYSFSRIRRLLAVLSGLVLLGALAVVGWSSLRDYHETLHTTENELDVLTLSVDEHIARTMEGSQRTLQQIREDGVFRSCVAGRDRACLHAFLKGQSDINPLFNSLAVIDEEGLLLGSSLQHPVPAFNVSQLPYFRNARARPERPFVLGEYQPDPSGQRDGLQFGVPLLNRDGSFGGVLVAGINQDELQRFFASVSRKPGVIIRMFRDDGVTLARFPPDNADLGRSIAHMDFFADRYREQPSGVQYETGKVDQINRLMAWRKVNGWPLGVLLTLETERALQPWYEEIAINLGVAVLLCVGALALLVYLFAQLRRMERTEADLYLTKVAVERGADMAIWLDMQGHIRYVNATASSRLGYSERELLDMRFRDINPEFHPDSWPKFWQHLREKKHLFDELELCTRAGEIFPVEAYSNYVQFNGEEYNCAVVRDISERRLAEQAVIKSEQQLRLALEASNTGLFDLPLEGRRAAITSPEYDRMLGYQPGELAETFDKWKDQVHPQDREQTIGALRDYFVGNSTQFAVEYRRRLKSGEYRWFLSRGRFVEFDYRGKPTRLIGTMTDITERKEAQERITELANFDLVTGLANRNLLRDELRLALAAAERFGRHLAVLFLDLDRFKTINDSLGHTAGDMVLSQVASRLRAEVGKADILARLGGDEFVVVLTDIAGPLAASAIADRILASFAVPFELEAGGFASSTSIGISIFPDDGADADTLIRNADVAMYQAKASGRGNYQFFTADMNTRASERLVLETSMRRGLVQNEFVLYFQPQASLEDGRIVGAEALIRWQHPEQGMIPPGKFIPVAEESRLIVPLGSWVLEEACRHAASWVAKGLPPLTVAVNLSPMQFSQPGLVQQVRDCLERYGLPPERLELEVTESVVMQDVDQVAATLDAFNALGVKLSIDDFGTGYSSLSYLKRFAFDKLKVDQSFVRDLSDDPNDTAIVLAIIGLGKTLGMSVLAEGVETQAQLKFLREAETDSIQGFLFSRPVPEPDFVELVRSQARLPLM</sequence>
<dbReference type="SUPFAM" id="SSF141868">
    <property type="entry name" value="EAL domain-like"/>
    <property type="match status" value="1"/>
</dbReference>
<dbReference type="PANTHER" id="PTHR44757:SF2">
    <property type="entry name" value="BIOFILM ARCHITECTURE MAINTENANCE PROTEIN MBAA"/>
    <property type="match status" value="1"/>
</dbReference>
<dbReference type="InterPro" id="IPR043128">
    <property type="entry name" value="Rev_trsase/Diguanyl_cyclase"/>
</dbReference>
<dbReference type="CDD" id="cd01948">
    <property type="entry name" value="EAL"/>
    <property type="match status" value="1"/>
</dbReference>
<dbReference type="InterPro" id="IPR000014">
    <property type="entry name" value="PAS"/>
</dbReference>
<dbReference type="NCBIfam" id="TIGR00254">
    <property type="entry name" value="GGDEF"/>
    <property type="match status" value="1"/>
</dbReference>
<feature type="transmembrane region" description="Helical" evidence="6">
    <location>
        <begin position="299"/>
        <end position="322"/>
    </location>
</feature>
<evidence type="ECO:0000256" key="3">
    <source>
        <dbReference type="ARBA" id="ARBA00022692"/>
    </source>
</evidence>
<keyword evidence="4 6" id="KW-1133">Transmembrane helix</keyword>
<dbReference type="InterPro" id="IPR000700">
    <property type="entry name" value="PAS-assoc_C"/>
</dbReference>
<dbReference type="PROSITE" id="PS50112">
    <property type="entry name" value="PAS"/>
    <property type="match status" value="2"/>
</dbReference>
<organism evidence="11 12">
    <name type="scientific">Chitinilyticum piscinae</name>
    <dbReference type="NCBI Taxonomy" id="2866724"/>
    <lineage>
        <taxon>Bacteria</taxon>
        <taxon>Pseudomonadati</taxon>
        <taxon>Pseudomonadota</taxon>
        <taxon>Betaproteobacteria</taxon>
        <taxon>Neisseriales</taxon>
        <taxon>Chitinibacteraceae</taxon>
        <taxon>Chitinilyticum</taxon>
    </lineage>
</organism>
<dbReference type="RefSeq" id="WP_194117007.1">
    <property type="nucleotide sequence ID" value="NZ_JADFUA010000010.1"/>
</dbReference>
<dbReference type="SMART" id="SM00091">
    <property type="entry name" value="PAS"/>
    <property type="match status" value="2"/>
</dbReference>
<dbReference type="Proteomes" id="UP000604481">
    <property type="component" value="Unassembled WGS sequence"/>
</dbReference>
<dbReference type="Pfam" id="PF08447">
    <property type="entry name" value="PAS_3"/>
    <property type="match status" value="1"/>
</dbReference>
<feature type="domain" description="PAS" evidence="7">
    <location>
        <begin position="456"/>
        <end position="529"/>
    </location>
</feature>
<dbReference type="InterPro" id="IPR029787">
    <property type="entry name" value="Nucleotide_cyclase"/>
</dbReference>
<dbReference type="PANTHER" id="PTHR44757">
    <property type="entry name" value="DIGUANYLATE CYCLASE DGCP"/>
    <property type="match status" value="1"/>
</dbReference>
<dbReference type="Gene3D" id="3.30.70.270">
    <property type="match status" value="1"/>
</dbReference>
<dbReference type="InterPro" id="IPR001610">
    <property type="entry name" value="PAC"/>
</dbReference>
<dbReference type="SMART" id="SM00086">
    <property type="entry name" value="PAC"/>
    <property type="match status" value="2"/>
</dbReference>
<dbReference type="InterPro" id="IPR052155">
    <property type="entry name" value="Biofilm_reg_signaling"/>
</dbReference>
<dbReference type="CDD" id="cd12914">
    <property type="entry name" value="PDC1_DGC_like"/>
    <property type="match status" value="1"/>
</dbReference>
<dbReference type="InterPro" id="IPR001633">
    <property type="entry name" value="EAL_dom"/>
</dbReference>
<feature type="domain" description="EAL" evidence="9">
    <location>
        <begin position="760"/>
        <end position="1014"/>
    </location>
</feature>
<dbReference type="InterPro" id="IPR000160">
    <property type="entry name" value="GGDEF_dom"/>
</dbReference>
<dbReference type="PROSITE" id="PS50887">
    <property type="entry name" value="GGDEF"/>
    <property type="match status" value="1"/>
</dbReference>
<dbReference type="Pfam" id="PF13426">
    <property type="entry name" value="PAS_9"/>
    <property type="match status" value="1"/>
</dbReference>
<evidence type="ECO:0000256" key="6">
    <source>
        <dbReference type="SAM" id="Phobius"/>
    </source>
</evidence>
<feature type="domain" description="PAC" evidence="8">
    <location>
        <begin position="533"/>
        <end position="586"/>
    </location>
</feature>
<dbReference type="Gene3D" id="3.30.450.20">
    <property type="entry name" value="PAS domain"/>
    <property type="match status" value="4"/>
</dbReference>
<dbReference type="Pfam" id="PF00990">
    <property type="entry name" value="GGDEF"/>
    <property type="match status" value="1"/>
</dbReference>
<dbReference type="InterPro" id="IPR035965">
    <property type="entry name" value="PAS-like_dom_sf"/>
</dbReference>
<evidence type="ECO:0000259" key="8">
    <source>
        <dbReference type="PROSITE" id="PS50113"/>
    </source>
</evidence>
<keyword evidence="2" id="KW-1003">Cell membrane</keyword>
<keyword evidence="3 6" id="KW-0812">Transmembrane</keyword>
<dbReference type="CDD" id="cd12915">
    <property type="entry name" value="PDC2_DGC_like"/>
    <property type="match status" value="1"/>
</dbReference>
<dbReference type="InterPro" id="IPR033479">
    <property type="entry name" value="dCache_1"/>
</dbReference>
<dbReference type="Pfam" id="PF00563">
    <property type="entry name" value="EAL"/>
    <property type="match status" value="1"/>
</dbReference>
<accession>A0A8J7FLU2</accession>